<sequence>MWLPVFYLSRSYSGIKNFTLRFYKILEDASKTLFRHVYWFVLLSVLDYKSCFILFESMIAVCQIDCNSKIILYKSTSYG</sequence>
<dbReference type="AlphaFoldDB" id="A0A1M5ZSL5"/>
<evidence type="ECO:0000313" key="2">
    <source>
        <dbReference type="Proteomes" id="UP000184278"/>
    </source>
</evidence>
<reference evidence="2" key="1">
    <citation type="submission" date="2016-11" db="EMBL/GenBank/DDBJ databases">
        <authorList>
            <person name="Varghese N."/>
            <person name="Submissions S."/>
        </authorList>
    </citation>
    <scope>NUCLEOTIDE SEQUENCE [LARGE SCALE GENOMIC DNA]</scope>
    <source>
        <strain evidence="2">DSM 3071</strain>
    </source>
</reference>
<dbReference type="EMBL" id="FQXK01000022">
    <property type="protein sequence ID" value="SHI27204.1"/>
    <property type="molecule type" value="Genomic_DNA"/>
</dbReference>
<protein>
    <submittedName>
        <fullName evidence="1">Uncharacterized protein</fullName>
    </submittedName>
</protein>
<accession>A0A1M5ZSL5</accession>
<organism evidence="1 2">
    <name type="scientific">Butyrivibrio fibrisolvens DSM 3071</name>
    <dbReference type="NCBI Taxonomy" id="1121131"/>
    <lineage>
        <taxon>Bacteria</taxon>
        <taxon>Bacillati</taxon>
        <taxon>Bacillota</taxon>
        <taxon>Clostridia</taxon>
        <taxon>Lachnospirales</taxon>
        <taxon>Lachnospiraceae</taxon>
        <taxon>Butyrivibrio</taxon>
    </lineage>
</organism>
<gene>
    <name evidence="1" type="ORF">SAMN02745229_02618</name>
</gene>
<name>A0A1M5ZSL5_BUTFI</name>
<proteinExistence type="predicted"/>
<keyword evidence="2" id="KW-1185">Reference proteome</keyword>
<dbReference type="Proteomes" id="UP000184278">
    <property type="component" value="Unassembled WGS sequence"/>
</dbReference>
<evidence type="ECO:0000313" key="1">
    <source>
        <dbReference type="EMBL" id="SHI27204.1"/>
    </source>
</evidence>
<dbReference type="STRING" id="1121131.SAMN02745229_02618"/>